<dbReference type="Gene3D" id="3.60.110.10">
    <property type="entry name" value="Carbon-nitrogen hydrolase"/>
    <property type="match status" value="1"/>
</dbReference>
<dbReference type="InterPro" id="IPR004563">
    <property type="entry name" value="Apolipo_AcylTrfase"/>
</dbReference>
<evidence type="ECO:0000256" key="4">
    <source>
        <dbReference type="ARBA" id="ARBA00022692"/>
    </source>
</evidence>
<feature type="transmembrane region" description="Helical" evidence="8">
    <location>
        <begin position="77"/>
        <end position="96"/>
    </location>
</feature>
<dbReference type="PROSITE" id="PS50263">
    <property type="entry name" value="CN_HYDROLASE"/>
    <property type="match status" value="1"/>
</dbReference>
<dbReference type="Pfam" id="PF00795">
    <property type="entry name" value="CN_hydrolase"/>
    <property type="match status" value="1"/>
</dbReference>
<feature type="transmembrane region" description="Helical" evidence="8">
    <location>
        <begin position="52"/>
        <end position="71"/>
    </location>
</feature>
<dbReference type="RefSeq" id="WP_193667626.1">
    <property type="nucleotide sequence ID" value="NZ_CAXICV010000095.1"/>
</dbReference>
<name>A0ABS2MES8_9ACTN</name>
<feature type="domain" description="CN hydrolase" evidence="9">
    <location>
        <begin position="220"/>
        <end position="475"/>
    </location>
</feature>
<keyword evidence="11" id="KW-1185">Reference proteome</keyword>
<dbReference type="HAMAP" id="MF_01148">
    <property type="entry name" value="Lnt"/>
    <property type="match status" value="1"/>
</dbReference>
<dbReference type="EMBL" id="JAFBBZ010000001">
    <property type="protein sequence ID" value="MBM7509696.1"/>
    <property type="molecule type" value="Genomic_DNA"/>
</dbReference>
<evidence type="ECO:0000256" key="5">
    <source>
        <dbReference type="ARBA" id="ARBA00022989"/>
    </source>
</evidence>
<proteinExistence type="inferred from homology"/>
<evidence type="ECO:0000256" key="3">
    <source>
        <dbReference type="ARBA" id="ARBA00022679"/>
    </source>
</evidence>
<keyword evidence="5 8" id="KW-1133">Transmembrane helix</keyword>
<comment type="subcellular location">
    <subcellularLocation>
        <location evidence="1 8">Cell membrane</location>
        <topology evidence="1 8">Multi-pass membrane protein</topology>
    </subcellularLocation>
</comment>
<dbReference type="InterPro" id="IPR003010">
    <property type="entry name" value="C-N_Hydrolase"/>
</dbReference>
<comment type="function">
    <text evidence="8">Catalyzes the phospholipid dependent N-acylation of the N-terminal cysteine of apolipoprotein, the last step in lipoprotein maturation.</text>
</comment>
<comment type="caution">
    <text evidence="10">The sequence shown here is derived from an EMBL/GenBank/DDBJ whole genome shotgun (WGS) entry which is preliminary data.</text>
</comment>
<sequence length="529" mass="55045">MIRTAVTVLGSTAAALALGLAFDSATVRWFAPLAVGAVLVGWSRARSWRGALTGGLSFGLAFWSTHLWWVIASTGPLAWGALVTWGAAGTAITALLARATGARRGSTLVLAATWWGVEAARSSWPLGGLPWGRLGTTALDTPWSGLLAFAGVGGTSLLLAWAGVVVTRRPVTWLARATDVRRPRSEGVHDTAGRVAVTLCLASLLVAGSTTDPGPSTETARVAIVQGDVPGDGTRVLEHREAILASHLALTQALSEELRASDQPLLDLVVWPESSLPADPLVDPAVRAAVEASVVATGDAPLLIAAIAEGPTAGTALNQSLLWGRDGPGGRYTKAHPVPFGEYIPWRDRLAWISPRLDEIPRDMLAGAEAPKPLPAGSLDLAVGICFDVAYADTIGAQVRAGADLVVVQTSNAAFTGTSQPEQQFLISRARAVETGRDMVVSSVNGVSGLIAADGSVRSRLPVTTPAARVVEARLYDTTTPGVRVARFSDVVGVLALTLLLVRLALSSLLRRRDTAVETPADRSRAAGA</sequence>
<comment type="similarity">
    <text evidence="8">Belongs to the CN hydrolase family. Apolipoprotein N-acyltransferase subfamily.</text>
</comment>
<evidence type="ECO:0000313" key="11">
    <source>
        <dbReference type="Proteomes" id="UP000732378"/>
    </source>
</evidence>
<evidence type="ECO:0000256" key="1">
    <source>
        <dbReference type="ARBA" id="ARBA00004651"/>
    </source>
</evidence>
<comment type="pathway">
    <text evidence="8">Protein modification; lipoprotein biosynthesis (N-acyl transfer).</text>
</comment>
<dbReference type="InterPro" id="IPR045378">
    <property type="entry name" value="LNT_N"/>
</dbReference>
<comment type="catalytic activity">
    <reaction evidence="8">
        <text>N-terminal S-1,2-diacyl-sn-glyceryl-L-cysteinyl-[lipoprotein] + a glycerophospholipid = N-acyl-S-1,2-diacyl-sn-glyceryl-L-cysteinyl-[lipoprotein] + a 2-acyl-sn-glycero-3-phospholipid + H(+)</text>
        <dbReference type="Rhea" id="RHEA:48228"/>
        <dbReference type="Rhea" id="RHEA-COMP:14681"/>
        <dbReference type="Rhea" id="RHEA-COMP:14684"/>
        <dbReference type="ChEBI" id="CHEBI:15378"/>
        <dbReference type="ChEBI" id="CHEBI:136912"/>
        <dbReference type="ChEBI" id="CHEBI:140656"/>
        <dbReference type="ChEBI" id="CHEBI:140657"/>
        <dbReference type="ChEBI" id="CHEBI:140660"/>
        <dbReference type="EC" id="2.3.1.269"/>
    </reaction>
</comment>
<dbReference type="PANTHER" id="PTHR38686:SF1">
    <property type="entry name" value="APOLIPOPROTEIN N-ACYLTRANSFERASE"/>
    <property type="match status" value="1"/>
</dbReference>
<gene>
    <name evidence="8" type="primary">lnt</name>
    <name evidence="10" type="ORF">JOE61_003510</name>
</gene>
<dbReference type="Proteomes" id="UP000732378">
    <property type="component" value="Unassembled WGS sequence"/>
</dbReference>
<organism evidence="10 11">
    <name type="scientific">Nocardioides salarius</name>
    <dbReference type="NCBI Taxonomy" id="374513"/>
    <lineage>
        <taxon>Bacteria</taxon>
        <taxon>Bacillati</taxon>
        <taxon>Actinomycetota</taxon>
        <taxon>Actinomycetes</taxon>
        <taxon>Propionibacteriales</taxon>
        <taxon>Nocardioidaceae</taxon>
        <taxon>Nocardioides</taxon>
    </lineage>
</organism>
<keyword evidence="6 8" id="KW-0472">Membrane</keyword>
<dbReference type="GO" id="GO:0016746">
    <property type="term" value="F:acyltransferase activity"/>
    <property type="evidence" value="ECO:0007669"/>
    <property type="project" value="UniProtKB-KW"/>
</dbReference>
<reference evidence="10 11" key="1">
    <citation type="submission" date="2021-01" db="EMBL/GenBank/DDBJ databases">
        <title>Sequencing the genomes of 1000 actinobacteria strains.</title>
        <authorList>
            <person name="Klenk H.-P."/>
        </authorList>
    </citation>
    <scope>NUCLEOTIDE SEQUENCE [LARGE SCALE GENOMIC DNA]</scope>
    <source>
        <strain evidence="10 11">DSM 18239</strain>
    </source>
</reference>
<dbReference type="InterPro" id="IPR036526">
    <property type="entry name" value="C-N_Hydrolase_sf"/>
</dbReference>
<dbReference type="Pfam" id="PF20154">
    <property type="entry name" value="LNT_N"/>
    <property type="match status" value="1"/>
</dbReference>
<keyword evidence="4 8" id="KW-0812">Transmembrane</keyword>
<dbReference type="EC" id="2.3.1.269" evidence="8"/>
<comment type="caution">
    <text evidence="8">Lacks conserved residue(s) required for the propagation of feature annotation.</text>
</comment>
<feature type="transmembrane region" description="Helical" evidence="8">
    <location>
        <begin position="146"/>
        <end position="166"/>
    </location>
</feature>
<evidence type="ECO:0000256" key="8">
    <source>
        <dbReference type="HAMAP-Rule" id="MF_01148"/>
    </source>
</evidence>
<accession>A0ABS2MES8</accession>
<keyword evidence="7 8" id="KW-0012">Acyltransferase</keyword>
<evidence type="ECO:0000256" key="6">
    <source>
        <dbReference type="ARBA" id="ARBA00023136"/>
    </source>
</evidence>
<dbReference type="PANTHER" id="PTHR38686">
    <property type="entry name" value="APOLIPOPROTEIN N-ACYLTRANSFERASE"/>
    <property type="match status" value="1"/>
</dbReference>
<dbReference type="NCBIfam" id="TIGR00546">
    <property type="entry name" value="lnt"/>
    <property type="match status" value="1"/>
</dbReference>
<evidence type="ECO:0000256" key="2">
    <source>
        <dbReference type="ARBA" id="ARBA00022475"/>
    </source>
</evidence>
<protein>
    <recommendedName>
        <fullName evidence="8">Apolipoprotein N-acyltransferase</fullName>
        <shortName evidence="8">ALP N-acyltransferase</shortName>
        <ecNumber evidence="8">2.3.1.269</ecNumber>
    </recommendedName>
</protein>
<dbReference type="CDD" id="cd07571">
    <property type="entry name" value="ALP_N-acyl_transferase"/>
    <property type="match status" value="1"/>
</dbReference>
<evidence type="ECO:0000256" key="7">
    <source>
        <dbReference type="ARBA" id="ARBA00023315"/>
    </source>
</evidence>
<keyword evidence="2 8" id="KW-1003">Cell membrane</keyword>
<dbReference type="SUPFAM" id="SSF56317">
    <property type="entry name" value="Carbon-nitrogen hydrolase"/>
    <property type="match status" value="1"/>
</dbReference>
<evidence type="ECO:0000259" key="9">
    <source>
        <dbReference type="PROSITE" id="PS50263"/>
    </source>
</evidence>
<keyword evidence="3 8" id="KW-0808">Transferase</keyword>
<feature type="transmembrane region" description="Helical" evidence="8">
    <location>
        <begin position="29"/>
        <end position="45"/>
    </location>
</feature>
<evidence type="ECO:0000313" key="10">
    <source>
        <dbReference type="EMBL" id="MBM7509696.1"/>
    </source>
</evidence>